<reference evidence="2 3" key="1">
    <citation type="submission" date="2019-12" db="EMBL/GenBank/DDBJ databases">
        <title>Streptomyces sp. strain T44 isolated from rhizosphere soil of Broussonetia papyrifera.</title>
        <authorList>
            <person name="Mo P."/>
        </authorList>
    </citation>
    <scope>NUCLEOTIDE SEQUENCE [LARGE SCALE GENOMIC DNA]</scope>
    <source>
        <strain evidence="2 3">T44</strain>
    </source>
</reference>
<dbReference type="RefSeq" id="WP_158929451.1">
    <property type="nucleotide sequence ID" value="NZ_CP047020.1"/>
</dbReference>
<gene>
    <name evidence="2" type="ORF">GQF42_44065</name>
</gene>
<evidence type="ECO:0000256" key="1">
    <source>
        <dbReference type="SAM" id="Phobius"/>
    </source>
</evidence>
<organism evidence="2 3">
    <name type="scientific">Streptomyces broussonetiae</name>
    <dbReference type="NCBI Taxonomy" id="2686304"/>
    <lineage>
        <taxon>Bacteria</taxon>
        <taxon>Bacillati</taxon>
        <taxon>Actinomycetota</taxon>
        <taxon>Actinomycetes</taxon>
        <taxon>Kitasatosporales</taxon>
        <taxon>Streptomycetaceae</taxon>
        <taxon>Streptomyces</taxon>
    </lineage>
</organism>
<keyword evidence="3" id="KW-1185">Reference proteome</keyword>
<evidence type="ECO:0000313" key="3">
    <source>
        <dbReference type="Proteomes" id="UP000436138"/>
    </source>
</evidence>
<feature type="transmembrane region" description="Helical" evidence="1">
    <location>
        <begin position="225"/>
        <end position="248"/>
    </location>
</feature>
<sequence>MTSLFAALGSKAADRWVQVLLLPGLFFTAAMAVGLLSGQRRALSPPYLAAELNDLTTRSTAHSALVGVLVAVGVSLASAAAGLLADALGSAVQMFWTWPSHQPPARWLLRRRRKRWQKAADRLRAAIRASALPPGETAGESRHEGRIALLRRRLHRIGPAWPTCTTRIAERFGATARRTEELYGLSDLHLVWPRLHAVLPEQLQATIASARADYAASARLAGWGVMYAAAASLWWPAAIVASAAFLACRIRAKPTADRLADVVDTAVDLHLGDLAEKLGAERPDDVRLLGTRILERLRPTP</sequence>
<keyword evidence="1" id="KW-0812">Transmembrane</keyword>
<dbReference type="Proteomes" id="UP000436138">
    <property type="component" value="Chromosome"/>
</dbReference>
<feature type="transmembrane region" description="Helical" evidence="1">
    <location>
        <begin position="64"/>
        <end position="85"/>
    </location>
</feature>
<keyword evidence="1" id="KW-1133">Transmembrane helix</keyword>
<name>A0A6I6NFX2_9ACTN</name>
<feature type="transmembrane region" description="Helical" evidence="1">
    <location>
        <begin position="16"/>
        <end position="36"/>
    </location>
</feature>
<dbReference type="AlphaFoldDB" id="A0A6I6NFX2"/>
<evidence type="ECO:0008006" key="4">
    <source>
        <dbReference type="Google" id="ProtNLM"/>
    </source>
</evidence>
<dbReference type="KEGG" id="sbro:GQF42_44065"/>
<protein>
    <recommendedName>
        <fullName evidence="4">Vegetative cell wall protein gp1</fullName>
    </recommendedName>
</protein>
<proteinExistence type="predicted"/>
<dbReference type="EMBL" id="CP047020">
    <property type="protein sequence ID" value="QHA09241.1"/>
    <property type="molecule type" value="Genomic_DNA"/>
</dbReference>
<accession>A0A6I6NFX2</accession>
<evidence type="ECO:0000313" key="2">
    <source>
        <dbReference type="EMBL" id="QHA09241.1"/>
    </source>
</evidence>
<keyword evidence="1" id="KW-0472">Membrane</keyword>